<keyword evidence="2" id="KW-1185">Reference proteome</keyword>
<accession>A0ABR6W6B8</accession>
<evidence type="ECO:0000313" key="1">
    <source>
        <dbReference type="EMBL" id="MBC3792099.1"/>
    </source>
</evidence>
<comment type="caution">
    <text evidence="1">The sequence shown here is derived from an EMBL/GenBank/DDBJ whole genome shotgun (WGS) entry which is preliminary data.</text>
</comment>
<dbReference type="Pfam" id="PF14595">
    <property type="entry name" value="Thioredoxin_9"/>
    <property type="match status" value="1"/>
</dbReference>
<name>A0ABR6W6B8_9BACT</name>
<keyword evidence="1" id="KW-0413">Isomerase</keyword>
<reference evidence="1 2" key="1">
    <citation type="submission" date="2019-06" db="EMBL/GenBank/DDBJ databases">
        <title>Spirosoma utsteinense sp. nov. isolated from Antarctic ice-free soils.</title>
        <authorList>
            <person name="Tahon G."/>
        </authorList>
    </citation>
    <scope>NUCLEOTIDE SEQUENCE [LARGE SCALE GENOMIC DNA]</scope>
    <source>
        <strain evidence="1 2">LMG 31447</strain>
    </source>
</reference>
<dbReference type="GO" id="GO:0016853">
    <property type="term" value="F:isomerase activity"/>
    <property type="evidence" value="ECO:0007669"/>
    <property type="project" value="UniProtKB-KW"/>
</dbReference>
<proteinExistence type="predicted"/>
<sequence length="210" mass="24125">MTTKTPVITTDLIASALTYEQYFQLSTNRFAQNLSTSDDPAYNTPEILGYVKLNLHRMSRLHKLTAVISELKTEVAQLSERWTWLVLTESWCGDAAQIVPVLDRIAEESPVIDIRFLLRDQHPAVMDAYRTNGGKSIPKLICLRTHDLTEIGTWGPRPTGLQLLMNDWRLEKLTLEDTVERAQRWYNDDRTQATQHELLSLVRSWSKVSV</sequence>
<dbReference type="EMBL" id="VFIA01000013">
    <property type="protein sequence ID" value="MBC3792099.1"/>
    <property type="molecule type" value="Genomic_DNA"/>
</dbReference>
<dbReference type="SUPFAM" id="SSF52833">
    <property type="entry name" value="Thioredoxin-like"/>
    <property type="match status" value="1"/>
</dbReference>
<organism evidence="1 2">
    <name type="scientific">Spirosoma utsteinense</name>
    <dbReference type="NCBI Taxonomy" id="2585773"/>
    <lineage>
        <taxon>Bacteria</taxon>
        <taxon>Pseudomonadati</taxon>
        <taxon>Bacteroidota</taxon>
        <taxon>Cytophagia</taxon>
        <taxon>Cytophagales</taxon>
        <taxon>Cytophagaceae</taxon>
        <taxon>Spirosoma</taxon>
    </lineage>
</organism>
<evidence type="ECO:0000313" key="2">
    <source>
        <dbReference type="Proteomes" id="UP000700732"/>
    </source>
</evidence>
<protein>
    <submittedName>
        <fullName evidence="1">Thiol-disulfide isomerase/thioredoxin</fullName>
    </submittedName>
</protein>
<dbReference type="Gene3D" id="3.40.30.10">
    <property type="entry name" value="Glutaredoxin"/>
    <property type="match status" value="1"/>
</dbReference>
<gene>
    <name evidence="1" type="ORF">FH603_2608</name>
</gene>
<dbReference type="InterPro" id="IPR036249">
    <property type="entry name" value="Thioredoxin-like_sf"/>
</dbReference>
<dbReference type="Proteomes" id="UP000700732">
    <property type="component" value="Unassembled WGS sequence"/>
</dbReference>
<dbReference type="RefSeq" id="WP_186737894.1">
    <property type="nucleotide sequence ID" value="NZ_VFIA01000013.1"/>
</dbReference>